<evidence type="ECO:0000313" key="1">
    <source>
        <dbReference type="EMBL" id="SDC45559.1"/>
    </source>
</evidence>
<protein>
    <submittedName>
        <fullName evidence="1">Uncharacterized protein</fullName>
    </submittedName>
</protein>
<accession>A0A1G6LQT8</accession>
<name>A0A1G6LQT8_9BACT</name>
<dbReference type="Proteomes" id="UP000199322">
    <property type="component" value="Unassembled WGS sequence"/>
</dbReference>
<proteinExistence type="predicted"/>
<dbReference type="AlphaFoldDB" id="A0A1G6LQT8"/>
<dbReference type="RefSeq" id="WP_091403486.1">
    <property type="nucleotide sequence ID" value="NZ_FMYV01000004.1"/>
</dbReference>
<dbReference type="EMBL" id="FMYV01000004">
    <property type="protein sequence ID" value="SDC45559.1"/>
    <property type="molecule type" value="Genomic_DNA"/>
</dbReference>
<dbReference type="STRING" id="28234.SAMN04488588_1114"/>
<gene>
    <name evidence="1" type="ORF">SAMN04488588_1114</name>
</gene>
<organism evidence="1 2">
    <name type="scientific">Geotoga petraea</name>
    <dbReference type="NCBI Taxonomy" id="28234"/>
    <lineage>
        <taxon>Bacteria</taxon>
        <taxon>Thermotogati</taxon>
        <taxon>Thermotogota</taxon>
        <taxon>Thermotogae</taxon>
        <taxon>Petrotogales</taxon>
        <taxon>Petrotogaceae</taxon>
        <taxon>Geotoga</taxon>
    </lineage>
</organism>
<sequence>MTFEFSEKEIMLLRHSTAEYAKILGNKILEESRENKLIRQDDFLKQKYEEVRELNKKLSLKVVV</sequence>
<evidence type="ECO:0000313" key="2">
    <source>
        <dbReference type="Proteomes" id="UP000199322"/>
    </source>
</evidence>
<keyword evidence="2" id="KW-1185">Reference proteome</keyword>
<reference evidence="1 2" key="1">
    <citation type="submission" date="2016-10" db="EMBL/GenBank/DDBJ databases">
        <authorList>
            <person name="de Groot N.N."/>
        </authorList>
    </citation>
    <scope>NUCLEOTIDE SEQUENCE [LARGE SCALE GENOMIC DNA]</scope>
    <source>
        <strain evidence="1 2">WG14</strain>
    </source>
</reference>